<dbReference type="Proteomes" id="UP000184432">
    <property type="component" value="Unassembled WGS sequence"/>
</dbReference>
<accession>A0A1M6G0J6</accession>
<reference evidence="2" key="1">
    <citation type="submission" date="2016-11" db="EMBL/GenBank/DDBJ databases">
        <authorList>
            <person name="Varghese N."/>
            <person name="Submissions S."/>
        </authorList>
    </citation>
    <scope>NUCLEOTIDE SEQUENCE [LARGE SCALE GENOMIC DNA]</scope>
    <source>
        <strain evidence="2">DSM 22623</strain>
    </source>
</reference>
<protein>
    <submittedName>
        <fullName evidence="1">Uncharacterized protein</fullName>
    </submittedName>
</protein>
<evidence type="ECO:0000313" key="1">
    <source>
        <dbReference type="EMBL" id="SHJ03446.1"/>
    </source>
</evidence>
<sequence length="189" mass="21674">MVCFLLISCGASKSDNLLNAPETWRKEVLEFPLLFAKSLPYTGEEHIRFAEGWGEPENEEYFSYVFVWILEEDPNLDAIKITSDMEAYFTGLMKMGLLSKLRFFKKLPKTKAAFVSSGSGNKRFEGSIDVYDAFFAKETIRLHVKVSSSYCTILEKHLVYFRLSPKAFSNVIWTDLEEVTMKPTCSTQN</sequence>
<dbReference type="AlphaFoldDB" id="A0A1M6G0J6"/>
<gene>
    <name evidence="1" type="ORF">SAMN04488508_1053</name>
</gene>
<evidence type="ECO:0000313" key="2">
    <source>
        <dbReference type="Proteomes" id="UP000184432"/>
    </source>
</evidence>
<name>A0A1M6G0J6_9FLAO</name>
<keyword evidence="2" id="KW-1185">Reference proteome</keyword>
<dbReference type="EMBL" id="FQYP01000005">
    <property type="protein sequence ID" value="SHJ03446.1"/>
    <property type="molecule type" value="Genomic_DNA"/>
</dbReference>
<proteinExistence type="predicted"/>
<organism evidence="1 2">
    <name type="scientific">Aquimarina spongiae</name>
    <dbReference type="NCBI Taxonomy" id="570521"/>
    <lineage>
        <taxon>Bacteria</taxon>
        <taxon>Pseudomonadati</taxon>
        <taxon>Bacteroidota</taxon>
        <taxon>Flavobacteriia</taxon>
        <taxon>Flavobacteriales</taxon>
        <taxon>Flavobacteriaceae</taxon>
        <taxon>Aquimarina</taxon>
    </lineage>
</organism>